<proteinExistence type="predicted"/>
<evidence type="ECO:0000313" key="1">
    <source>
        <dbReference type="EMBL" id="AYG03410.1"/>
    </source>
</evidence>
<evidence type="ECO:0000313" key="2">
    <source>
        <dbReference type="Proteomes" id="UP000275069"/>
    </source>
</evidence>
<keyword evidence="2" id="KW-1185">Reference proteome</keyword>
<gene>
    <name evidence="1" type="ORF">D7I44_07595</name>
</gene>
<dbReference type="EMBL" id="CP032624">
    <property type="protein sequence ID" value="AYG03410.1"/>
    <property type="molecule type" value="Genomic_DNA"/>
</dbReference>
<dbReference type="KEGG" id="gry:D7I44_07595"/>
<dbReference type="RefSeq" id="WP_120788942.1">
    <property type="nucleotide sequence ID" value="NZ_CP032624.1"/>
</dbReference>
<accession>A0A387BQV5</accession>
<dbReference type="AlphaFoldDB" id="A0A387BQV5"/>
<sequence length="176" mass="19205">MPSSLTTPGSTLDLALLDSVDPGTDILESPADEPLLFEATYEPSGPYLPVAAAALPSLIRRVRVRRELFLFVRHREYELDAQVGGDADRGVLAEVKVGDGEYRRFYRPGAAEADRYLRPGNGGGFIFHAPDAECLTVPVAAAAITLFLLEERVLGGLALRRATHFDEEKRARVRVG</sequence>
<reference evidence="1 2" key="1">
    <citation type="submission" date="2018-09" db="EMBL/GenBank/DDBJ databases">
        <title>Genome sequencing of strain 2DFW10M-5.</title>
        <authorList>
            <person name="Heo J."/>
            <person name="Kim S.-J."/>
            <person name="Kwon S.-W."/>
        </authorList>
    </citation>
    <scope>NUCLEOTIDE SEQUENCE [LARGE SCALE GENOMIC DNA]</scope>
    <source>
        <strain evidence="1 2">2DFW10M-5</strain>
    </source>
</reference>
<protein>
    <submittedName>
        <fullName evidence="1">Uncharacterized protein</fullName>
    </submittedName>
</protein>
<organism evidence="1 2">
    <name type="scientific">Gryllotalpicola protaetiae</name>
    <dbReference type="NCBI Taxonomy" id="2419771"/>
    <lineage>
        <taxon>Bacteria</taxon>
        <taxon>Bacillati</taxon>
        <taxon>Actinomycetota</taxon>
        <taxon>Actinomycetes</taxon>
        <taxon>Micrococcales</taxon>
        <taxon>Microbacteriaceae</taxon>
        <taxon>Gryllotalpicola</taxon>
    </lineage>
</organism>
<dbReference type="Proteomes" id="UP000275069">
    <property type="component" value="Chromosome"/>
</dbReference>
<name>A0A387BQV5_9MICO</name>